<evidence type="ECO:0000313" key="6">
    <source>
        <dbReference type="Proteomes" id="UP000250462"/>
    </source>
</evidence>
<dbReference type="GO" id="GO:0003677">
    <property type="term" value="F:DNA binding"/>
    <property type="evidence" value="ECO:0007669"/>
    <property type="project" value="UniProtKB-KW"/>
</dbReference>
<keyword evidence="3" id="KW-0804">Transcription</keyword>
<organism evidence="5 6">
    <name type="scientific">Phytoactinopolyspora halophila</name>
    <dbReference type="NCBI Taxonomy" id="1981511"/>
    <lineage>
        <taxon>Bacteria</taxon>
        <taxon>Bacillati</taxon>
        <taxon>Actinomycetota</taxon>
        <taxon>Actinomycetes</taxon>
        <taxon>Jiangellales</taxon>
        <taxon>Jiangellaceae</taxon>
        <taxon>Phytoactinopolyspora</taxon>
    </lineage>
</organism>
<accession>A0A329QT47</accession>
<keyword evidence="2" id="KW-0238">DNA-binding</keyword>
<dbReference type="Gene3D" id="1.10.10.10">
    <property type="entry name" value="Winged helix-like DNA-binding domain superfamily/Winged helix DNA-binding domain"/>
    <property type="match status" value="1"/>
</dbReference>
<dbReference type="AlphaFoldDB" id="A0A329QT47"/>
<dbReference type="InterPro" id="IPR036388">
    <property type="entry name" value="WH-like_DNA-bd_sf"/>
</dbReference>
<reference evidence="5 6" key="1">
    <citation type="submission" date="2018-06" db="EMBL/GenBank/DDBJ databases">
        <title>Phytoactinopolyspora halophila sp. nov., a novel halophilic actinomycete isolated from a saline soil in China.</title>
        <authorList>
            <person name="Tang S.-K."/>
        </authorList>
    </citation>
    <scope>NUCLEOTIDE SEQUENCE [LARGE SCALE GENOMIC DNA]</scope>
    <source>
        <strain evidence="5 6">YIM 96934</strain>
    </source>
</reference>
<dbReference type="Pfam" id="PF12802">
    <property type="entry name" value="MarR_2"/>
    <property type="match status" value="1"/>
</dbReference>
<dbReference type="PANTHER" id="PTHR42756:SF1">
    <property type="entry name" value="TRANSCRIPTIONAL REPRESSOR OF EMRAB OPERON"/>
    <property type="match status" value="1"/>
</dbReference>
<keyword evidence="1" id="KW-0805">Transcription regulation</keyword>
<gene>
    <name evidence="5" type="ORF">DPM12_09910</name>
</gene>
<evidence type="ECO:0000259" key="4">
    <source>
        <dbReference type="PROSITE" id="PS50995"/>
    </source>
</evidence>
<dbReference type="InterPro" id="IPR036390">
    <property type="entry name" value="WH_DNA-bd_sf"/>
</dbReference>
<feature type="domain" description="HTH marR-type" evidence="4">
    <location>
        <begin position="6"/>
        <end position="138"/>
    </location>
</feature>
<name>A0A329QT47_9ACTN</name>
<evidence type="ECO:0000256" key="2">
    <source>
        <dbReference type="ARBA" id="ARBA00023125"/>
    </source>
</evidence>
<evidence type="ECO:0000313" key="5">
    <source>
        <dbReference type="EMBL" id="RAW14799.1"/>
    </source>
</evidence>
<proteinExistence type="predicted"/>
<dbReference type="InterPro" id="IPR000835">
    <property type="entry name" value="HTH_MarR-typ"/>
</dbReference>
<dbReference type="Proteomes" id="UP000250462">
    <property type="component" value="Unassembled WGS sequence"/>
</dbReference>
<dbReference type="SMART" id="SM00347">
    <property type="entry name" value="HTH_MARR"/>
    <property type="match status" value="1"/>
</dbReference>
<dbReference type="PANTHER" id="PTHR42756">
    <property type="entry name" value="TRANSCRIPTIONAL REGULATOR, MARR"/>
    <property type="match status" value="1"/>
</dbReference>
<sequence length="147" mass="16267">MGITDAERVLQIVGDLDRLLIEVRDPALDEAGIGREQWQILRMLADGEGHAMGEVSDMFGLPGATATRLVDSLAQRMLVYRRHDELDRRRVLIYLAEPGRTMLDHVQSSMLGRADALLAGIDPGERAELVRLLGRAVSTSDQPAHQE</sequence>
<keyword evidence="6" id="KW-1185">Reference proteome</keyword>
<dbReference type="SUPFAM" id="SSF46785">
    <property type="entry name" value="Winged helix' DNA-binding domain"/>
    <property type="match status" value="1"/>
</dbReference>
<protein>
    <submittedName>
        <fullName evidence="5">MarR family transcriptional regulator</fullName>
    </submittedName>
</protein>
<comment type="caution">
    <text evidence="5">The sequence shown here is derived from an EMBL/GenBank/DDBJ whole genome shotgun (WGS) entry which is preliminary data.</text>
</comment>
<dbReference type="PROSITE" id="PS50995">
    <property type="entry name" value="HTH_MARR_2"/>
    <property type="match status" value="1"/>
</dbReference>
<evidence type="ECO:0000256" key="1">
    <source>
        <dbReference type="ARBA" id="ARBA00023015"/>
    </source>
</evidence>
<evidence type="ECO:0000256" key="3">
    <source>
        <dbReference type="ARBA" id="ARBA00023163"/>
    </source>
</evidence>
<dbReference type="EMBL" id="QMIG01000007">
    <property type="protein sequence ID" value="RAW14799.1"/>
    <property type="molecule type" value="Genomic_DNA"/>
</dbReference>
<dbReference type="GO" id="GO:0003700">
    <property type="term" value="F:DNA-binding transcription factor activity"/>
    <property type="evidence" value="ECO:0007669"/>
    <property type="project" value="InterPro"/>
</dbReference>